<dbReference type="InterPro" id="IPR022577">
    <property type="entry name" value="TBCD_C"/>
</dbReference>
<dbReference type="PANTHER" id="PTHR12658">
    <property type="entry name" value="BETA-TUBULIN COFACTOR D"/>
    <property type="match status" value="1"/>
</dbReference>
<keyword evidence="6" id="KW-1185">Reference proteome</keyword>
<organism evidence="6 7">
    <name type="scientific">Limulus polyphemus</name>
    <name type="common">Atlantic horseshoe crab</name>
    <dbReference type="NCBI Taxonomy" id="6850"/>
    <lineage>
        <taxon>Eukaryota</taxon>
        <taxon>Metazoa</taxon>
        <taxon>Ecdysozoa</taxon>
        <taxon>Arthropoda</taxon>
        <taxon>Chelicerata</taxon>
        <taxon>Merostomata</taxon>
        <taxon>Xiphosura</taxon>
        <taxon>Limulidae</taxon>
        <taxon>Limulus</taxon>
    </lineage>
</organism>
<dbReference type="Pfam" id="PF12612">
    <property type="entry name" value="TFCD_C"/>
    <property type="match status" value="1"/>
</dbReference>
<name>A0ABM1SM61_LIMPO</name>
<feature type="domain" description="Tubulin-folding cofactor D ARM repeats" evidence="5">
    <location>
        <begin position="457"/>
        <end position="559"/>
    </location>
</feature>
<feature type="domain" description="Tubulin-folding cofactor D C-terminal" evidence="4">
    <location>
        <begin position="922"/>
        <end position="1107"/>
    </location>
</feature>
<gene>
    <name evidence="7" type="primary">LOC106461916</name>
</gene>
<reference evidence="7" key="1">
    <citation type="submission" date="2025-08" db="UniProtKB">
        <authorList>
            <consortium name="RefSeq"/>
        </authorList>
    </citation>
    <scope>IDENTIFICATION</scope>
    <source>
        <tissue evidence="7">Muscle</tissue>
    </source>
</reference>
<sequence length="1207" mass="135650">MAACDGEDNSGSEAVGLGCALELFKEHEEITQIIKQLPSVYRERSTLDITYERFVYILSQYQEQPHLLDPYLDTLLENLLNIGRDPNFHDGLRHKAFQFLYIITKVRNYKVVVRHLPHEVADVEPVLSLLAEQNPFDHETWETRYILLLWLSIIVMIPFHMERLDSNNKFNEGQKKPTMERIIDVIKLYLSVGDKVQDAAAFLASRFITRPDVKEVHLFSFLEWSLQILESDVSSMNGLNLQAGVLAALALLFKHGKREDVKGYGIEILKKVLGCGLMDSKSTVVRKMVLKLIQRIGLSFLPIKVSAWRYNRGSRSLTANLAAAHPLLPVNQGKSESEEHKTDEDYELPDEMEDIIEQLLNGLRDKDTVISVGEDQASAVEHLLEEWGVIDRSLELVLACVLKDCMGFSSGPDIAIFNQFYQSWEYMDQSRYETPTDLDKLNSLSTGIFSCTCHNVFGRRGILLPQYLEKVVPVILKALVYDEVRGNFSVGAHIRDAACYVCWSFARAYSPEILKPYVMEIAGALLVTSVFDREINCRRAASAAFQENVGRQGTFPHGIDIVTAVDYFAVGSRTKSYLKISAYIAQFPEYTMPLINHLLKRKVQHWDTSIRELTAQTLYNLTSTSPTFMVKVALPLLIPLTKGIDLCARHGGILAVAQIIHALANYARSNNQKIKDIVGAELITEIQNIPVILTEKKLFRGIGGELMRHAVCVLIEKSSLAALPFHELWDIIDLWQDILEQCLRYVEPDIRAYAVSALSALCIEYYGSCRPRYTKLLDSCLLHLKSTQQEARCGNALAIGSLPKFVFAGSVQKVIDGLVECATLIENESTWAESRRDAVKALSSVCQTIGGDLTLSEDGQHSKENIDRVYGCLLAGMKDYTLSNRGDIGAMVREAAMVAVQEVTLQVSKSDVLLITKEISSQLFCALIQQNVEKIDRIRLVAGTAFSTLLHSSPQVPNIPHRNDLVQVFSQDVCHKVNWAAPAETFPLFMMLLCLKTYTYSLLRGVCVSVGGLTESLVKYSRASLLFYLNSVQNDMDTFNYICETLLKVFKNNLGKDYVTIPFLKTVDHLLAAGVFTIFSSLVNHSFPLELLDLCWKEVAKSKDPQKIMAAIDVFCGLLQFPEVCGKRALTILAIHLCHRYPRIRKVTADKIYEALISYPEITSEDAADDVMTILSDTEWDVNVEVLRPIRNKLCELLGIPAPKSVK</sequence>
<dbReference type="Pfam" id="PF25767">
    <property type="entry name" value="ARM_TBCD_2nd"/>
    <property type="match status" value="2"/>
</dbReference>
<dbReference type="InterPro" id="IPR011989">
    <property type="entry name" value="ARM-like"/>
</dbReference>
<dbReference type="RefSeq" id="XP_022244717.1">
    <property type="nucleotide sequence ID" value="XM_022389009.1"/>
</dbReference>
<proteinExistence type="inferred from homology"/>
<dbReference type="GeneID" id="106461916"/>
<evidence type="ECO:0000313" key="6">
    <source>
        <dbReference type="Proteomes" id="UP000694941"/>
    </source>
</evidence>
<evidence type="ECO:0000256" key="1">
    <source>
        <dbReference type="ARBA" id="ARBA00006853"/>
    </source>
</evidence>
<accession>A0ABM1SM61</accession>
<evidence type="ECO:0000256" key="2">
    <source>
        <dbReference type="ARBA" id="ARBA00015003"/>
    </source>
</evidence>
<dbReference type="InterPro" id="IPR016024">
    <property type="entry name" value="ARM-type_fold"/>
</dbReference>
<evidence type="ECO:0000256" key="3">
    <source>
        <dbReference type="ARBA" id="ARBA00023186"/>
    </source>
</evidence>
<dbReference type="InterPro" id="IPR033162">
    <property type="entry name" value="TBCD"/>
</dbReference>
<evidence type="ECO:0000313" key="7">
    <source>
        <dbReference type="RefSeq" id="XP_022244717.1"/>
    </source>
</evidence>
<protein>
    <recommendedName>
        <fullName evidence="2">Tubulin-specific chaperone D</fullName>
    </recommendedName>
</protein>
<evidence type="ECO:0000259" key="4">
    <source>
        <dbReference type="Pfam" id="PF12612"/>
    </source>
</evidence>
<keyword evidence="3" id="KW-0143">Chaperone</keyword>
<dbReference type="Proteomes" id="UP000694941">
    <property type="component" value="Unplaced"/>
</dbReference>
<dbReference type="PANTHER" id="PTHR12658:SF0">
    <property type="entry name" value="TUBULIN-SPECIFIC CHAPERONE D"/>
    <property type="match status" value="1"/>
</dbReference>
<feature type="domain" description="Tubulin-folding cofactor D ARM repeats" evidence="5">
    <location>
        <begin position="285"/>
        <end position="370"/>
    </location>
</feature>
<comment type="similarity">
    <text evidence="1">Belongs to the TBCD family.</text>
</comment>
<evidence type="ECO:0000259" key="5">
    <source>
        <dbReference type="Pfam" id="PF25767"/>
    </source>
</evidence>
<dbReference type="SUPFAM" id="SSF48371">
    <property type="entry name" value="ARM repeat"/>
    <property type="match status" value="2"/>
</dbReference>
<dbReference type="Pfam" id="PF23579">
    <property type="entry name" value="ARM_TBCD"/>
    <property type="match status" value="1"/>
</dbReference>
<dbReference type="InterPro" id="IPR058033">
    <property type="entry name" value="ARM_TBCD_2nd"/>
</dbReference>
<dbReference type="Gene3D" id="1.25.10.10">
    <property type="entry name" value="Leucine-rich Repeat Variant"/>
    <property type="match status" value="2"/>
</dbReference>